<feature type="region of interest" description="Disordered" evidence="2">
    <location>
        <begin position="226"/>
        <end position="264"/>
    </location>
</feature>
<dbReference type="Pfam" id="PF00226">
    <property type="entry name" value="DnaJ"/>
    <property type="match status" value="1"/>
</dbReference>
<keyword evidence="6" id="KW-1185">Reference proteome</keyword>
<dbReference type="PROSITE" id="PS50076">
    <property type="entry name" value="DNAJ_2"/>
    <property type="match status" value="1"/>
</dbReference>
<dbReference type="EMBL" id="CP023406">
    <property type="protein sequence ID" value="ATD66166.1"/>
    <property type="molecule type" value="Genomic_DNA"/>
</dbReference>
<gene>
    <name evidence="5" type="ORF">CNR27_00775</name>
</gene>
<accession>A0A290XB55</accession>
<evidence type="ECO:0000256" key="2">
    <source>
        <dbReference type="SAM" id="MobiDB-lite"/>
    </source>
</evidence>
<proteinExistence type="predicted"/>
<name>A0A290XB55_9GAMM</name>
<keyword evidence="3" id="KW-0812">Transmembrane</keyword>
<evidence type="ECO:0000256" key="3">
    <source>
        <dbReference type="SAM" id="Phobius"/>
    </source>
</evidence>
<dbReference type="Proteomes" id="UP000218968">
    <property type="component" value="Chromosome"/>
</dbReference>
<dbReference type="InterPro" id="IPR036869">
    <property type="entry name" value="J_dom_sf"/>
</dbReference>
<dbReference type="Gene3D" id="1.10.287.110">
    <property type="entry name" value="DnaJ domain"/>
    <property type="match status" value="1"/>
</dbReference>
<dbReference type="InterPro" id="IPR001623">
    <property type="entry name" value="DnaJ_domain"/>
</dbReference>
<feature type="transmembrane region" description="Helical" evidence="3">
    <location>
        <begin position="179"/>
        <end position="199"/>
    </location>
</feature>
<dbReference type="KEGG" id="lum:CNR27_00775"/>
<dbReference type="AlphaFoldDB" id="A0A290XB55"/>
<keyword evidence="1" id="KW-0143">Chaperone</keyword>
<organism evidence="5 6">
    <name type="scientific">Luteimonas chenhongjianii</name>
    <dbReference type="NCBI Taxonomy" id="2006110"/>
    <lineage>
        <taxon>Bacteria</taxon>
        <taxon>Pseudomonadati</taxon>
        <taxon>Pseudomonadota</taxon>
        <taxon>Gammaproteobacteria</taxon>
        <taxon>Lysobacterales</taxon>
        <taxon>Lysobacteraceae</taxon>
        <taxon>Luteimonas</taxon>
    </lineage>
</organism>
<keyword evidence="3" id="KW-1133">Transmembrane helix</keyword>
<evidence type="ECO:0000259" key="4">
    <source>
        <dbReference type="PROSITE" id="PS50076"/>
    </source>
</evidence>
<evidence type="ECO:0000313" key="5">
    <source>
        <dbReference type="EMBL" id="ATD66166.1"/>
    </source>
</evidence>
<dbReference type="SUPFAM" id="SSF46565">
    <property type="entry name" value="Chaperone J-domain"/>
    <property type="match status" value="1"/>
</dbReference>
<reference evidence="6" key="1">
    <citation type="submission" date="2017-09" db="EMBL/GenBank/DDBJ databases">
        <title>Luteimonas liuhanmingii sp.nov., isolated from the intestinal contents of Tibetan Plateau Pika in Yushu, Qinghai Province, China.</title>
        <authorList>
            <person name="Gui Z."/>
        </authorList>
    </citation>
    <scope>NUCLEOTIDE SEQUENCE [LARGE SCALE GENOMIC DNA]</scope>
    <source>
        <strain evidence="6">100111</strain>
    </source>
</reference>
<evidence type="ECO:0000313" key="6">
    <source>
        <dbReference type="Proteomes" id="UP000218968"/>
    </source>
</evidence>
<protein>
    <recommendedName>
        <fullName evidence="4">J domain-containing protein</fullName>
    </recommendedName>
</protein>
<evidence type="ECO:0000256" key="1">
    <source>
        <dbReference type="ARBA" id="ARBA00023186"/>
    </source>
</evidence>
<keyword evidence="3" id="KW-0472">Membrane</keyword>
<sequence>MTAGGEALDLALGLLRSPAHRRVLQGRPLPDGMTELLEVASGSVAAQRSAAGRMRASPGHLQEAARFFVQQVLFTDRSDAYRILGADAGAADSLLRRHHRLLLRWLHPDHNPGALAWETTFAHRVNQAWNQVRTPVLRRSYDDMLATTVVGPRSRPVGARLPAAGVTSLSDVDEPGSRLAPWLVLLLGLLCLLLAWLAVRGDRWVDHRDPPATAVQRAIAPTAVGAPAVETTAAPVSREQTDPDQPGRRVASLSPTHASPPLAPLSIAPILDDYATARPLESNATNPQQPDDIEAGARLDVTLEALPLIAYVEPAATLENVVVADEPEMVPPDPLQLLREADAAVAHLAKYLASPEVAPPSWRGPEVERSARELRTALEARVTGIHQAELSLDTPNWLLGSDVATLNTAYQLEHAGSTLETGLMQVRLERGLDGWQVATVQLEPAR</sequence>
<feature type="domain" description="J" evidence="4">
    <location>
        <begin position="79"/>
        <end position="145"/>
    </location>
</feature>